<sequence length="701" mass="79028">MDEDKMKVKSIKGKILNGWERAEASSGISYYLNHATETTHWDHPEMMPILEKLESFNDIKYVAYRTASKLRMLQKELELSMLRLGKIHGIFEDHGLKGSPNTTILRSCQLESFLYDLCFSLQKESSDRIDPAVQAELLVNLLLNIYNLKRTEGVALGSVKVGICVLCAGRLQDKHKYFFQQFQENGYLSRRNLFFLLQNLAKITEFLGENLSFGSQLVPAAVESCFQKGFGNQGVPEEAFVDWMFQEPQTLVWMSTLYRMTAAETVEHEAKCSVCKMCPIVGLRYRCLQCLGYDLCQRCFFHGQASKGHKLKHSMQEYCQPTSSWEETKSLLKTLGNKIYKWQAHHTKHSYLPIDSAPCPSDERVNDKDVDEDLSQELAAGGAKVSKMLQTEDAEKTLTPLRQPPGRRGLLDPEHQRELESIIVRLEDENRQLSQEIERLHIASENCSSEGSRSSQGSCDNQNQKSLLLARQEVLEDHNHQLELQVQRLKELLKYLLQSNKGGEMAAGGEDKQGLPRKQGQLRFLESTPAAGQAHTQPTYFNSFMQLQSELDALENLSKGLSIKTLSEHGHAKHGEKWHTMSTPVSSHQTATTNRPLFPDDKAVSIQGEGTEQSIGEVSVESKSSVACTSLSHFVLPKGDRFNVLTQVDAELQAIIDQLEKLLPHNLSEVSNISADEKERALRAAQNVEEAIGHIISSHRP</sequence>
<evidence type="ECO:0000256" key="4">
    <source>
        <dbReference type="ARBA" id="ARBA00022490"/>
    </source>
</evidence>
<keyword evidence="8" id="KW-0106">Calcium</keyword>
<dbReference type="GeneID" id="106459409"/>
<feature type="domain" description="WW" evidence="15">
    <location>
        <begin position="13"/>
        <end position="46"/>
    </location>
</feature>
<dbReference type="Pfam" id="PF09069">
    <property type="entry name" value="EF-hand_3"/>
    <property type="match status" value="1"/>
</dbReference>
<dbReference type="RefSeq" id="XP_022241616.1">
    <property type="nucleotide sequence ID" value="XM_022385908.1"/>
</dbReference>
<evidence type="ECO:0000256" key="7">
    <source>
        <dbReference type="ARBA" id="ARBA00022833"/>
    </source>
</evidence>
<dbReference type="PROSITE" id="PS50020">
    <property type="entry name" value="WW_DOMAIN_2"/>
    <property type="match status" value="1"/>
</dbReference>
<evidence type="ECO:0000256" key="11">
    <source>
        <dbReference type="ARBA" id="ARBA00023212"/>
    </source>
</evidence>
<dbReference type="Pfam" id="PF09068">
    <property type="entry name" value="EF-hand_2"/>
    <property type="match status" value="1"/>
</dbReference>
<dbReference type="InterPro" id="IPR050774">
    <property type="entry name" value="KCMF1/Dystrophin"/>
</dbReference>
<feature type="compositionally biased region" description="Basic and acidic residues" evidence="14">
    <location>
        <begin position="570"/>
        <end position="579"/>
    </location>
</feature>
<dbReference type="PANTHER" id="PTHR12268:SF14">
    <property type="entry name" value="DYSTROPHIN-1"/>
    <property type="match status" value="1"/>
</dbReference>
<dbReference type="Gene3D" id="2.20.70.10">
    <property type="match status" value="1"/>
</dbReference>
<dbReference type="InterPro" id="IPR043145">
    <property type="entry name" value="Znf_ZZ_sf"/>
</dbReference>
<feature type="region of interest" description="Disordered" evidence="14">
    <location>
        <begin position="570"/>
        <end position="599"/>
    </location>
</feature>
<accession>A0ABM1SDB1</accession>
<dbReference type="PANTHER" id="PTHR12268">
    <property type="entry name" value="E3 UBIQUITIN-PROTEIN LIGASE KCMF1"/>
    <property type="match status" value="1"/>
</dbReference>
<dbReference type="Gene3D" id="3.30.60.90">
    <property type="match status" value="1"/>
</dbReference>
<dbReference type="CDD" id="cd00201">
    <property type="entry name" value="WW"/>
    <property type="match status" value="1"/>
</dbReference>
<dbReference type="Pfam" id="PF00569">
    <property type="entry name" value="ZZ"/>
    <property type="match status" value="1"/>
</dbReference>
<evidence type="ECO:0000259" key="15">
    <source>
        <dbReference type="PROSITE" id="PS50020"/>
    </source>
</evidence>
<reference evidence="18" key="1">
    <citation type="submission" date="2025-08" db="UniProtKB">
        <authorList>
            <consortium name="RefSeq"/>
        </authorList>
    </citation>
    <scope>IDENTIFICATION</scope>
    <source>
        <tissue evidence="18">Muscle</tissue>
    </source>
</reference>
<proteinExistence type="predicted"/>
<evidence type="ECO:0000256" key="5">
    <source>
        <dbReference type="ARBA" id="ARBA00022723"/>
    </source>
</evidence>
<evidence type="ECO:0000313" key="18">
    <source>
        <dbReference type="RefSeq" id="XP_022241616.1"/>
    </source>
</evidence>
<evidence type="ECO:0000256" key="9">
    <source>
        <dbReference type="ARBA" id="ARBA00023136"/>
    </source>
</evidence>
<evidence type="ECO:0000256" key="8">
    <source>
        <dbReference type="ARBA" id="ARBA00022837"/>
    </source>
</evidence>
<evidence type="ECO:0000256" key="10">
    <source>
        <dbReference type="ARBA" id="ARBA00023203"/>
    </source>
</evidence>
<dbReference type="PROSITE" id="PS01357">
    <property type="entry name" value="ZF_ZZ_1"/>
    <property type="match status" value="1"/>
</dbReference>
<dbReference type="InterPro" id="IPR000433">
    <property type="entry name" value="Znf_ZZ"/>
</dbReference>
<keyword evidence="17" id="KW-1185">Reference proteome</keyword>
<comment type="subcellular location">
    <subcellularLocation>
        <location evidence="2">Cell membrane</location>
        <location evidence="2">Sarcolemma</location>
        <topology evidence="2">Peripheral membrane protein</topology>
        <orientation evidence="2">Cytoplasmic side</orientation>
    </subcellularLocation>
    <subcellularLocation>
        <location evidence="1">Cytoplasm</location>
        <location evidence="1">Cytoskeleton</location>
    </subcellularLocation>
</comment>
<keyword evidence="7" id="KW-0862">Zinc</keyword>
<dbReference type="SUPFAM" id="SSF51045">
    <property type="entry name" value="WW domain"/>
    <property type="match status" value="1"/>
</dbReference>
<evidence type="ECO:0000256" key="6">
    <source>
        <dbReference type="ARBA" id="ARBA00022771"/>
    </source>
</evidence>
<protein>
    <submittedName>
        <fullName evidence="18">Dystrophin-like isoform X2</fullName>
    </submittedName>
</protein>
<feature type="coiled-coil region" evidence="13">
    <location>
        <begin position="416"/>
        <end position="446"/>
    </location>
</feature>
<keyword evidence="4" id="KW-0963">Cytoplasm</keyword>
<dbReference type="SUPFAM" id="SSF47473">
    <property type="entry name" value="EF-hand"/>
    <property type="match status" value="2"/>
</dbReference>
<keyword evidence="3" id="KW-1003">Cell membrane</keyword>
<dbReference type="CDD" id="cd02334">
    <property type="entry name" value="ZZ_dystrophin"/>
    <property type="match status" value="1"/>
</dbReference>
<dbReference type="Pfam" id="PF00397">
    <property type="entry name" value="WW"/>
    <property type="match status" value="1"/>
</dbReference>
<organism evidence="17 18">
    <name type="scientific">Limulus polyphemus</name>
    <name type="common">Atlantic horseshoe crab</name>
    <dbReference type="NCBI Taxonomy" id="6850"/>
    <lineage>
        <taxon>Eukaryota</taxon>
        <taxon>Metazoa</taxon>
        <taxon>Ecdysozoa</taxon>
        <taxon>Arthropoda</taxon>
        <taxon>Chelicerata</taxon>
        <taxon>Merostomata</taxon>
        <taxon>Xiphosura</taxon>
        <taxon>Limulidae</taxon>
        <taxon>Limulus</taxon>
    </lineage>
</organism>
<evidence type="ECO:0000259" key="16">
    <source>
        <dbReference type="PROSITE" id="PS50135"/>
    </source>
</evidence>
<keyword evidence="11" id="KW-0206">Cytoskeleton</keyword>
<dbReference type="InterPro" id="IPR036020">
    <property type="entry name" value="WW_dom_sf"/>
</dbReference>
<dbReference type="SUPFAM" id="SSF57850">
    <property type="entry name" value="RING/U-box"/>
    <property type="match status" value="1"/>
</dbReference>
<keyword evidence="10" id="KW-0009">Actin-binding</keyword>
<dbReference type="InterPro" id="IPR011992">
    <property type="entry name" value="EF-hand-dom_pair"/>
</dbReference>
<evidence type="ECO:0000256" key="1">
    <source>
        <dbReference type="ARBA" id="ARBA00004245"/>
    </source>
</evidence>
<evidence type="ECO:0000256" key="13">
    <source>
        <dbReference type="SAM" id="Coils"/>
    </source>
</evidence>
<dbReference type="Gene3D" id="6.10.140.70">
    <property type="match status" value="1"/>
</dbReference>
<dbReference type="Proteomes" id="UP000694941">
    <property type="component" value="Unplaced"/>
</dbReference>
<evidence type="ECO:0000256" key="12">
    <source>
        <dbReference type="PROSITE-ProRule" id="PRU00228"/>
    </source>
</evidence>
<dbReference type="SMART" id="SM00456">
    <property type="entry name" value="WW"/>
    <property type="match status" value="1"/>
</dbReference>
<dbReference type="InterPro" id="IPR015153">
    <property type="entry name" value="EF-hand_dom_typ1"/>
</dbReference>
<feature type="domain" description="ZZ-type" evidence="16">
    <location>
        <begin position="267"/>
        <end position="323"/>
    </location>
</feature>
<evidence type="ECO:0000256" key="3">
    <source>
        <dbReference type="ARBA" id="ARBA00022475"/>
    </source>
</evidence>
<dbReference type="PROSITE" id="PS50135">
    <property type="entry name" value="ZF_ZZ_2"/>
    <property type="match status" value="1"/>
</dbReference>
<evidence type="ECO:0000256" key="2">
    <source>
        <dbReference type="ARBA" id="ARBA00004278"/>
    </source>
</evidence>
<keyword evidence="9" id="KW-0472">Membrane</keyword>
<gene>
    <name evidence="18" type="primary">LOC106459409</name>
</gene>
<dbReference type="InterPro" id="IPR001202">
    <property type="entry name" value="WW_dom"/>
</dbReference>
<keyword evidence="13" id="KW-0175">Coiled coil</keyword>
<name>A0ABM1SDB1_LIMPO</name>
<dbReference type="InterPro" id="IPR015154">
    <property type="entry name" value="EF-hand_dom_typ2"/>
</dbReference>
<dbReference type="SMART" id="SM00291">
    <property type="entry name" value="ZnF_ZZ"/>
    <property type="match status" value="1"/>
</dbReference>
<evidence type="ECO:0000256" key="14">
    <source>
        <dbReference type="SAM" id="MobiDB-lite"/>
    </source>
</evidence>
<dbReference type="Gene3D" id="1.10.238.10">
    <property type="entry name" value="EF-hand"/>
    <property type="match status" value="2"/>
</dbReference>
<feature type="coiled-coil region" evidence="13">
    <location>
        <begin position="472"/>
        <end position="499"/>
    </location>
</feature>
<evidence type="ECO:0000313" key="17">
    <source>
        <dbReference type="Proteomes" id="UP000694941"/>
    </source>
</evidence>
<keyword evidence="5" id="KW-0479">Metal-binding</keyword>
<keyword evidence="6 12" id="KW-0863">Zinc-finger</keyword>
<feature type="compositionally biased region" description="Polar residues" evidence="14">
    <location>
        <begin position="580"/>
        <end position="595"/>
    </location>
</feature>